<evidence type="ECO:0000313" key="7">
    <source>
        <dbReference type="EMBL" id="ACO66316.1"/>
    </source>
</evidence>
<keyword evidence="5" id="KW-0472">Membrane</keyword>
<evidence type="ECO:0000256" key="3">
    <source>
        <dbReference type="ARBA" id="ARBA00038020"/>
    </source>
</evidence>
<dbReference type="InterPro" id="IPR051026">
    <property type="entry name" value="PI/PC_transfer"/>
</dbReference>
<dbReference type="GeneID" id="8247480"/>
<comment type="similarity">
    <text evidence="3">Belongs to the SFH family.</text>
</comment>
<dbReference type="InterPro" id="IPR036865">
    <property type="entry name" value="CRAL-TRIO_dom_sf"/>
</dbReference>
<feature type="domain" description="CRAL-TRIO" evidence="6">
    <location>
        <begin position="118"/>
        <end position="294"/>
    </location>
</feature>
<proteinExistence type="inferred from homology"/>
<dbReference type="Pfam" id="PF00650">
    <property type="entry name" value="CRAL_TRIO"/>
    <property type="match status" value="1"/>
</dbReference>
<dbReference type="eggNOG" id="KOG1471">
    <property type="taxonomic scope" value="Eukaryota"/>
</dbReference>
<dbReference type="EMBL" id="CP001330">
    <property type="protein sequence ID" value="ACO66316.1"/>
    <property type="molecule type" value="Genomic_DNA"/>
</dbReference>
<evidence type="ECO:0000256" key="4">
    <source>
        <dbReference type="SAM" id="MobiDB-lite"/>
    </source>
</evidence>
<keyword evidence="5" id="KW-0812">Transmembrane</keyword>
<evidence type="ECO:0000256" key="1">
    <source>
        <dbReference type="ARBA" id="ARBA00004202"/>
    </source>
</evidence>
<dbReference type="Gene3D" id="3.40.525.10">
    <property type="entry name" value="CRAL-TRIO lipid binding domain"/>
    <property type="match status" value="1"/>
</dbReference>
<dbReference type="PANTHER" id="PTHR45657">
    <property type="entry name" value="CRAL-TRIO DOMAIN-CONTAINING PROTEIN YKL091C-RELATED"/>
    <property type="match status" value="1"/>
</dbReference>
<dbReference type="Proteomes" id="UP000002009">
    <property type="component" value="Chromosome 11"/>
</dbReference>
<accession>C1EEX5</accession>
<evidence type="ECO:0000259" key="6">
    <source>
        <dbReference type="PROSITE" id="PS50191"/>
    </source>
</evidence>
<dbReference type="PROSITE" id="PS50191">
    <property type="entry name" value="CRAL_TRIO"/>
    <property type="match status" value="1"/>
</dbReference>
<organism evidence="7 8">
    <name type="scientific">Micromonas commoda (strain RCC299 / NOUM17 / CCMP2709)</name>
    <name type="common">Picoplanktonic green alga</name>
    <dbReference type="NCBI Taxonomy" id="296587"/>
    <lineage>
        <taxon>Eukaryota</taxon>
        <taxon>Viridiplantae</taxon>
        <taxon>Chlorophyta</taxon>
        <taxon>Mamiellophyceae</taxon>
        <taxon>Mamiellales</taxon>
        <taxon>Mamiellaceae</taxon>
        <taxon>Micromonas</taxon>
    </lineage>
</organism>
<feature type="compositionally biased region" description="Basic and acidic residues" evidence="4">
    <location>
        <begin position="355"/>
        <end position="373"/>
    </location>
</feature>
<dbReference type="PANTHER" id="PTHR45657:SF1">
    <property type="entry name" value="CRAL-TRIO DOMAIN-CONTAINING PROTEIN YKL091C-RELATED"/>
    <property type="match status" value="1"/>
</dbReference>
<dbReference type="GO" id="GO:0005886">
    <property type="term" value="C:plasma membrane"/>
    <property type="evidence" value="ECO:0007669"/>
    <property type="project" value="UniProtKB-SubCell"/>
</dbReference>
<dbReference type="RefSeq" id="XP_002505058.1">
    <property type="nucleotide sequence ID" value="XM_002505012.1"/>
</dbReference>
<feature type="compositionally biased region" description="Low complexity" evidence="4">
    <location>
        <begin position="413"/>
        <end position="423"/>
    </location>
</feature>
<name>C1EEX5_MICCC</name>
<comment type="subcellular location">
    <subcellularLocation>
        <location evidence="1">Cell membrane</location>
        <topology evidence="1">Peripheral membrane protein</topology>
    </subcellularLocation>
    <subcellularLocation>
        <location evidence="2">Golgi apparatus membrane</location>
        <topology evidence="2">Peripheral membrane protein</topology>
    </subcellularLocation>
</comment>
<reference evidence="7 8" key="1">
    <citation type="journal article" date="2009" name="Science">
        <title>Green evolution and dynamic adaptations revealed by genomes of the marine picoeukaryotes Micromonas.</title>
        <authorList>
            <person name="Worden A.Z."/>
            <person name="Lee J.H."/>
            <person name="Mock T."/>
            <person name="Rouze P."/>
            <person name="Simmons M.P."/>
            <person name="Aerts A.L."/>
            <person name="Allen A.E."/>
            <person name="Cuvelier M.L."/>
            <person name="Derelle E."/>
            <person name="Everett M.V."/>
            <person name="Foulon E."/>
            <person name="Grimwood J."/>
            <person name="Gundlach H."/>
            <person name="Henrissat B."/>
            <person name="Napoli C."/>
            <person name="McDonald S.M."/>
            <person name="Parker M.S."/>
            <person name="Rombauts S."/>
            <person name="Salamov A."/>
            <person name="Von Dassow P."/>
            <person name="Badger J.H."/>
            <person name="Coutinho P.M."/>
            <person name="Demir E."/>
            <person name="Dubchak I."/>
            <person name="Gentemann C."/>
            <person name="Eikrem W."/>
            <person name="Gready J.E."/>
            <person name="John U."/>
            <person name="Lanier W."/>
            <person name="Lindquist E.A."/>
            <person name="Lucas S."/>
            <person name="Mayer K.F."/>
            <person name="Moreau H."/>
            <person name="Not F."/>
            <person name="Otillar R."/>
            <person name="Panaud O."/>
            <person name="Pangilinan J."/>
            <person name="Paulsen I."/>
            <person name="Piegu B."/>
            <person name="Poliakov A."/>
            <person name="Robbens S."/>
            <person name="Schmutz J."/>
            <person name="Toulza E."/>
            <person name="Wyss T."/>
            <person name="Zelensky A."/>
            <person name="Zhou K."/>
            <person name="Armbrust E.V."/>
            <person name="Bhattacharya D."/>
            <person name="Goodenough U.W."/>
            <person name="Van de Peer Y."/>
            <person name="Grigoriev I.V."/>
        </authorList>
    </citation>
    <scope>NUCLEOTIDE SEQUENCE [LARGE SCALE GENOMIC DNA]</scope>
    <source>
        <strain evidence="8">RCC299 / NOUM17</strain>
    </source>
</reference>
<protein>
    <recommendedName>
        <fullName evidence="6">CRAL-TRIO domain-containing protein</fullName>
    </recommendedName>
</protein>
<evidence type="ECO:0000256" key="5">
    <source>
        <dbReference type="SAM" id="Phobius"/>
    </source>
</evidence>
<evidence type="ECO:0000313" key="8">
    <source>
        <dbReference type="Proteomes" id="UP000002009"/>
    </source>
</evidence>
<dbReference type="InterPro" id="IPR001251">
    <property type="entry name" value="CRAL-TRIO_dom"/>
</dbReference>
<sequence length="423" mass="46471">MWQAFVALVQLLKLLDRLAWFLGRGALAGILWTILAVWRLALQCAGLDVDRKSRRGAHDRGGRRGANFGDAFATTEVPERIVLSSRGDANKLEAKMRGWTRWREDYDIDNILATPKPSFEVVKAFYPHALHGKTKSGHAIQMEAPGQFSKLIKALRDRGFANPTRAVVEHVSFVMSYAFANVDPRNLPNGRILRIIDMSRMDLADTTYEAFMFLKTMASSVSIAFPERVHRVVIVNPPSGFGVLWSVFSPLASPSTLARVKVCKTTEEARRVLEEDMDIRDIPREYGGRCTCGGNRRGSPALKIFGTFRDTGGGDAQLCPSASMSSCWRDEALERELWRDAAALNAGSSGGSRGSGRERRGKSGDSRGERLRSEAGTPKTRRTGKTRGETGTGTKGGARERRKRTGVGGEGASGSEASGSWFW</sequence>
<dbReference type="OrthoDB" id="1434354at2759"/>
<dbReference type="AlphaFoldDB" id="C1EEX5"/>
<feature type="transmembrane region" description="Helical" evidence="5">
    <location>
        <begin position="20"/>
        <end position="42"/>
    </location>
</feature>
<keyword evidence="8" id="KW-1185">Reference proteome</keyword>
<dbReference type="SMART" id="SM00516">
    <property type="entry name" value="SEC14"/>
    <property type="match status" value="1"/>
</dbReference>
<feature type="region of interest" description="Disordered" evidence="4">
    <location>
        <begin position="344"/>
        <end position="423"/>
    </location>
</feature>
<dbReference type="KEGG" id="mis:MICPUN_62777"/>
<dbReference type="InParanoid" id="C1EEX5"/>
<keyword evidence="5" id="KW-1133">Transmembrane helix</keyword>
<dbReference type="SUPFAM" id="SSF52087">
    <property type="entry name" value="CRAL/TRIO domain"/>
    <property type="match status" value="1"/>
</dbReference>
<dbReference type="GO" id="GO:0000139">
    <property type="term" value="C:Golgi membrane"/>
    <property type="evidence" value="ECO:0007669"/>
    <property type="project" value="UniProtKB-SubCell"/>
</dbReference>
<gene>
    <name evidence="7" type="ORF">MICPUN_62777</name>
</gene>
<evidence type="ECO:0000256" key="2">
    <source>
        <dbReference type="ARBA" id="ARBA00004395"/>
    </source>
</evidence>
<dbReference type="CDD" id="cd00170">
    <property type="entry name" value="SEC14"/>
    <property type="match status" value="1"/>
</dbReference>